<proteinExistence type="predicted"/>
<keyword evidence="1" id="KW-1133">Transmembrane helix</keyword>
<protein>
    <submittedName>
        <fullName evidence="2">Uncharacterized protein</fullName>
    </submittedName>
</protein>
<evidence type="ECO:0000313" key="2">
    <source>
        <dbReference type="EMBL" id="CAJ1066222.1"/>
    </source>
</evidence>
<keyword evidence="3" id="KW-1185">Reference proteome</keyword>
<accession>A0AAV1FY81</accession>
<organism evidence="2 3">
    <name type="scientific">Xyrichtys novacula</name>
    <name type="common">Pearly razorfish</name>
    <name type="synonym">Hemipteronotus novacula</name>
    <dbReference type="NCBI Taxonomy" id="13765"/>
    <lineage>
        <taxon>Eukaryota</taxon>
        <taxon>Metazoa</taxon>
        <taxon>Chordata</taxon>
        <taxon>Craniata</taxon>
        <taxon>Vertebrata</taxon>
        <taxon>Euteleostomi</taxon>
        <taxon>Actinopterygii</taxon>
        <taxon>Neopterygii</taxon>
        <taxon>Teleostei</taxon>
        <taxon>Neoteleostei</taxon>
        <taxon>Acanthomorphata</taxon>
        <taxon>Eupercaria</taxon>
        <taxon>Labriformes</taxon>
        <taxon>Labridae</taxon>
        <taxon>Xyrichtys</taxon>
    </lineage>
</organism>
<feature type="transmembrane region" description="Helical" evidence="1">
    <location>
        <begin position="43"/>
        <end position="63"/>
    </location>
</feature>
<evidence type="ECO:0000256" key="1">
    <source>
        <dbReference type="SAM" id="Phobius"/>
    </source>
</evidence>
<keyword evidence="1" id="KW-0812">Transmembrane</keyword>
<dbReference type="AlphaFoldDB" id="A0AAV1FY81"/>
<name>A0AAV1FY81_XYRNO</name>
<dbReference type="EMBL" id="OY660873">
    <property type="protein sequence ID" value="CAJ1066222.1"/>
    <property type="molecule type" value="Genomic_DNA"/>
</dbReference>
<keyword evidence="1" id="KW-0472">Membrane</keyword>
<sequence>MAAVTSGKPHTSTKNIRELRASTACMRAREQLPTTSFRLLSPLSFFLFMVNQSYLFPFCYFLLLPPLPSTTTTLLPPYRWRLTGERSAIRPCDCLLLRRWMEAPSASPTQPQLHQPP</sequence>
<dbReference type="Proteomes" id="UP001178508">
    <property type="component" value="Chromosome 10"/>
</dbReference>
<gene>
    <name evidence="2" type="ORF">XNOV1_A032508</name>
</gene>
<evidence type="ECO:0000313" key="3">
    <source>
        <dbReference type="Proteomes" id="UP001178508"/>
    </source>
</evidence>
<reference evidence="2" key="1">
    <citation type="submission" date="2023-08" db="EMBL/GenBank/DDBJ databases">
        <authorList>
            <person name="Alioto T."/>
            <person name="Alioto T."/>
            <person name="Gomez Garrido J."/>
        </authorList>
    </citation>
    <scope>NUCLEOTIDE SEQUENCE</scope>
</reference>